<dbReference type="InterPro" id="IPR027417">
    <property type="entry name" value="P-loop_NTPase"/>
</dbReference>
<dbReference type="SUPFAM" id="SSF52540">
    <property type="entry name" value="P-loop containing nucleoside triphosphate hydrolases"/>
    <property type="match status" value="1"/>
</dbReference>
<dbReference type="Gene3D" id="3.40.50.300">
    <property type="entry name" value="P-loop containing nucleotide triphosphate hydrolases"/>
    <property type="match status" value="1"/>
</dbReference>
<feature type="transmembrane region" description="Helical" evidence="7">
    <location>
        <begin position="12"/>
        <end position="30"/>
    </location>
</feature>
<dbReference type="InterPro" id="IPR051539">
    <property type="entry name" value="T4SS-coupling_protein"/>
</dbReference>
<sequence length="629" mass="69315">MSAKSGSRPEFLLVAAGMTLFVAGWMFWLAGQLSAVVTGRGWPDASPTEVFAEWLREPGDPVLAWPGVVGPAWLVYLIFVPLMVLLVAGGVLVVRSEWEWRRRRGFRWGRLGFASSDEVRRQLGRRALLRKIPTIRPALAGRRRVAPEDVGFCLGRDVRSWRRVYSSVADPLLVVAPPRQGKDAHFVAPFTIDAPGACIVLTTELETFTTTYAMRARRGRVMVFDPNDLTRWPDRIRMCLVRGSENPNVADDRATTMAKYAGYHMGRETKAGHDASHFSATAAVVILRCYLHAAALHGRTITDVMRWTRDPSDPEPLMLLRRAEAAGVAVPGWAAELAALLATNPESRTAMWSTAAQCLRFLSEPSVLAHFSPGPDESFDLEEFASGRNTLYVLVKETGSNPVTPGVHLLMQSMWTQLRGIGAKMPGGRVEPPVTVEINEAIYAAPMGNLARFMALMGRSSVALHVYLRSVSQAKDAYGDSVVRMMWDNAAVKVVAGGLGNVDDLEDLSELIGNVRHPSAMFSAGNREVLSPVLTPEELRTMEFGTAIVIGRDVRPVEVRLTPWWKRKDSAQIRAGRDRVDRLLLRYAESAGVDRRITDYIASAGRVPPVLRGRKSATVTDRGNGTRGR</sequence>
<gene>
    <name evidence="8" type="ORF">Voc01_055280</name>
</gene>
<evidence type="ECO:0000256" key="3">
    <source>
        <dbReference type="ARBA" id="ARBA00022475"/>
    </source>
</evidence>
<keyword evidence="5 7" id="KW-1133">Transmembrane helix</keyword>
<evidence type="ECO:0000256" key="2">
    <source>
        <dbReference type="ARBA" id="ARBA00008806"/>
    </source>
</evidence>
<dbReference type="EMBL" id="BOPH01000082">
    <property type="protein sequence ID" value="GIJ70611.1"/>
    <property type="molecule type" value="Genomic_DNA"/>
</dbReference>
<keyword evidence="3" id="KW-1003">Cell membrane</keyword>
<dbReference type="RefSeq" id="WP_203930510.1">
    <property type="nucleotide sequence ID" value="NZ_BOPH01000082.1"/>
</dbReference>
<comment type="similarity">
    <text evidence="2">Belongs to the VirD4/TraG family.</text>
</comment>
<dbReference type="GO" id="GO:0005886">
    <property type="term" value="C:plasma membrane"/>
    <property type="evidence" value="ECO:0007669"/>
    <property type="project" value="UniProtKB-SubCell"/>
</dbReference>
<dbReference type="AlphaFoldDB" id="A0A8J4A0B6"/>
<dbReference type="PANTHER" id="PTHR37937">
    <property type="entry name" value="CONJUGATIVE TRANSFER: DNA TRANSPORT"/>
    <property type="match status" value="1"/>
</dbReference>
<keyword evidence="6 7" id="KW-0472">Membrane</keyword>
<dbReference type="InterPro" id="IPR003688">
    <property type="entry name" value="TraG/VirD4"/>
</dbReference>
<dbReference type="PANTHER" id="PTHR37937:SF1">
    <property type="entry name" value="CONJUGATIVE TRANSFER: DNA TRANSPORT"/>
    <property type="match status" value="1"/>
</dbReference>
<comment type="subcellular location">
    <subcellularLocation>
        <location evidence="1">Cell membrane</location>
        <topology evidence="1">Multi-pass membrane protein</topology>
    </subcellularLocation>
</comment>
<dbReference type="CDD" id="cd01127">
    <property type="entry name" value="TrwB_TraG_TraD_VirD4"/>
    <property type="match status" value="1"/>
</dbReference>
<reference evidence="8" key="1">
    <citation type="submission" date="2021-01" db="EMBL/GenBank/DDBJ databases">
        <title>Whole genome shotgun sequence of Virgisporangium ochraceum NBRC 16418.</title>
        <authorList>
            <person name="Komaki H."/>
            <person name="Tamura T."/>
        </authorList>
    </citation>
    <scope>NUCLEOTIDE SEQUENCE</scope>
    <source>
        <strain evidence="8">NBRC 16418</strain>
    </source>
</reference>
<evidence type="ECO:0000256" key="7">
    <source>
        <dbReference type="SAM" id="Phobius"/>
    </source>
</evidence>
<dbReference type="Proteomes" id="UP000635606">
    <property type="component" value="Unassembled WGS sequence"/>
</dbReference>
<evidence type="ECO:0000256" key="6">
    <source>
        <dbReference type="ARBA" id="ARBA00023136"/>
    </source>
</evidence>
<evidence type="ECO:0000256" key="5">
    <source>
        <dbReference type="ARBA" id="ARBA00022989"/>
    </source>
</evidence>
<keyword evidence="4 7" id="KW-0812">Transmembrane</keyword>
<evidence type="ECO:0000256" key="1">
    <source>
        <dbReference type="ARBA" id="ARBA00004651"/>
    </source>
</evidence>
<proteinExistence type="inferred from homology"/>
<evidence type="ECO:0008006" key="10">
    <source>
        <dbReference type="Google" id="ProtNLM"/>
    </source>
</evidence>
<comment type="caution">
    <text evidence="8">The sequence shown here is derived from an EMBL/GenBank/DDBJ whole genome shotgun (WGS) entry which is preliminary data.</text>
</comment>
<evidence type="ECO:0000313" key="9">
    <source>
        <dbReference type="Proteomes" id="UP000635606"/>
    </source>
</evidence>
<name>A0A8J4A0B6_9ACTN</name>
<accession>A0A8J4A0B6</accession>
<dbReference type="Pfam" id="PF02534">
    <property type="entry name" value="T4SS-DNA_transf"/>
    <property type="match status" value="1"/>
</dbReference>
<evidence type="ECO:0000256" key="4">
    <source>
        <dbReference type="ARBA" id="ARBA00022692"/>
    </source>
</evidence>
<feature type="transmembrane region" description="Helical" evidence="7">
    <location>
        <begin position="73"/>
        <end position="94"/>
    </location>
</feature>
<keyword evidence="9" id="KW-1185">Reference proteome</keyword>
<evidence type="ECO:0000313" key="8">
    <source>
        <dbReference type="EMBL" id="GIJ70611.1"/>
    </source>
</evidence>
<protein>
    <recommendedName>
        <fullName evidence="10">TRAG family protein</fullName>
    </recommendedName>
</protein>
<organism evidence="8 9">
    <name type="scientific">Virgisporangium ochraceum</name>
    <dbReference type="NCBI Taxonomy" id="65505"/>
    <lineage>
        <taxon>Bacteria</taxon>
        <taxon>Bacillati</taxon>
        <taxon>Actinomycetota</taxon>
        <taxon>Actinomycetes</taxon>
        <taxon>Micromonosporales</taxon>
        <taxon>Micromonosporaceae</taxon>
        <taxon>Virgisporangium</taxon>
    </lineage>
</organism>